<dbReference type="InterPro" id="IPR045711">
    <property type="entry name" value="GH123-like_N"/>
</dbReference>
<accession>A0A645BI04</accession>
<comment type="caution">
    <text evidence="2">The sequence shown here is derived from an EMBL/GenBank/DDBJ whole genome shotgun (WGS) entry which is preliminary data.</text>
</comment>
<gene>
    <name evidence="2" type="ORF">SDC9_111697</name>
</gene>
<dbReference type="AlphaFoldDB" id="A0A645BI04"/>
<feature type="domain" description="Glycoside hydrolase 123-like N-terminal" evidence="1">
    <location>
        <begin position="141"/>
        <end position="215"/>
    </location>
</feature>
<dbReference type="Pfam" id="PF19543">
    <property type="entry name" value="GH123_N"/>
    <property type="match status" value="1"/>
</dbReference>
<reference evidence="2" key="1">
    <citation type="submission" date="2019-08" db="EMBL/GenBank/DDBJ databases">
        <authorList>
            <person name="Kucharzyk K."/>
            <person name="Murdoch R.W."/>
            <person name="Higgins S."/>
            <person name="Loffler F."/>
        </authorList>
    </citation>
    <scope>NUCLEOTIDE SEQUENCE</scope>
</reference>
<name>A0A645BI04_9ZZZZ</name>
<evidence type="ECO:0000259" key="1">
    <source>
        <dbReference type="Pfam" id="PF19543"/>
    </source>
</evidence>
<proteinExistence type="predicted"/>
<protein>
    <recommendedName>
        <fullName evidence="1">Glycoside hydrolase 123-like N-terminal domain-containing protein</fullName>
    </recommendedName>
</protein>
<organism evidence="2">
    <name type="scientific">bioreactor metagenome</name>
    <dbReference type="NCBI Taxonomy" id="1076179"/>
    <lineage>
        <taxon>unclassified sequences</taxon>
        <taxon>metagenomes</taxon>
        <taxon>ecological metagenomes</taxon>
    </lineage>
</organism>
<sequence length="282" mass="31655">MPLLGLREFYRRIALAQLDAGIKDPVTVLHNTDCVLLPAYTFATHLLNGEQVRQASSPILHNKKDILDTYGADMFACELGTLPFGIANSVYMPFDRLSAQNGGDEAEAPYKFRMTKAAMAGTLIHNTMLCLWRNHYGIFDKVVRVYDKFGVPEATFVGYWKHPAKVVKGDDIYVSVYVDKAKDKVLAVVAHMGKPHADQDIEIIFDWAKLGIKNPPDKAVDTMTAPDPDYQWLFEQQKKFNVPLERAPLALGDFGSQVVSFDGRTLKMKLAFHSFAIVELTR</sequence>
<dbReference type="EMBL" id="VSSQ01020161">
    <property type="protein sequence ID" value="MPM64806.1"/>
    <property type="molecule type" value="Genomic_DNA"/>
</dbReference>
<evidence type="ECO:0000313" key="2">
    <source>
        <dbReference type="EMBL" id="MPM64806.1"/>
    </source>
</evidence>